<gene>
    <name evidence="2" type="ORF">GCM10010302_03080</name>
</gene>
<keyword evidence="3" id="KW-1185">Reference proteome</keyword>
<feature type="compositionally biased region" description="Pro residues" evidence="1">
    <location>
        <begin position="180"/>
        <end position="192"/>
    </location>
</feature>
<name>A0ABN0V0J8_9ACTN</name>
<reference evidence="2 3" key="1">
    <citation type="journal article" date="2019" name="Int. J. Syst. Evol. Microbiol.">
        <title>The Global Catalogue of Microorganisms (GCM) 10K type strain sequencing project: providing services to taxonomists for standard genome sequencing and annotation.</title>
        <authorList>
            <consortium name="The Broad Institute Genomics Platform"/>
            <consortium name="The Broad Institute Genome Sequencing Center for Infectious Disease"/>
            <person name="Wu L."/>
            <person name="Ma J."/>
        </authorList>
    </citation>
    <scope>NUCLEOTIDE SEQUENCE [LARGE SCALE GENOMIC DNA]</scope>
    <source>
        <strain evidence="2 3">JCM 4505</strain>
    </source>
</reference>
<accession>A0ABN0V0J8</accession>
<feature type="region of interest" description="Disordered" evidence="1">
    <location>
        <begin position="284"/>
        <end position="305"/>
    </location>
</feature>
<feature type="compositionally biased region" description="Pro residues" evidence="1">
    <location>
        <begin position="155"/>
        <end position="167"/>
    </location>
</feature>
<evidence type="ECO:0000313" key="2">
    <source>
        <dbReference type="EMBL" id="GAA0268792.1"/>
    </source>
</evidence>
<proteinExistence type="predicted"/>
<organism evidence="2 3">
    <name type="scientific">Streptomyces polychromogenes</name>
    <dbReference type="NCBI Taxonomy" id="67342"/>
    <lineage>
        <taxon>Bacteria</taxon>
        <taxon>Bacillati</taxon>
        <taxon>Actinomycetota</taxon>
        <taxon>Actinomycetes</taxon>
        <taxon>Kitasatosporales</taxon>
        <taxon>Streptomycetaceae</taxon>
        <taxon>Streptomyces</taxon>
    </lineage>
</organism>
<sequence length="332" mass="34712">MAPRQPNAPTRAASRVLAGTVPSGVIHVNVADAGPSVEVGDHLSRHPGLSLLAIGLAVHIRSLPDGSPVGIKPLAERFPEGEVRIAGGLRELEAAGYLERERVRTEGGRVVTRTVFYSSPKPDGPPPAPPTPPADRAPLPEPESVPELVSVPERGPAPGPGPAPEPLAAPAARAAAPAPERGPAPALPPEAPAPVRDVAVLPEPPQPPGRVRREAVELLARLRGDDPRLLLGERDVLRLAPGVSAWLERGAEPEAVRRVLVTGLPDDMRSPAGVIGYRLRAGLPPELPREAPKAKPVRPDPLQNCDGCDRAFRAPTPGRCPTCPPEELDAAA</sequence>
<feature type="compositionally biased region" description="Pro residues" evidence="1">
    <location>
        <begin position="122"/>
        <end position="143"/>
    </location>
</feature>
<comment type="caution">
    <text evidence="2">The sequence shown here is derived from an EMBL/GenBank/DDBJ whole genome shotgun (WGS) entry which is preliminary data.</text>
</comment>
<feature type="region of interest" description="Disordered" evidence="1">
    <location>
        <begin position="116"/>
        <end position="212"/>
    </location>
</feature>
<evidence type="ECO:0008006" key="4">
    <source>
        <dbReference type="Google" id="ProtNLM"/>
    </source>
</evidence>
<protein>
    <recommendedName>
        <fullName evidence="4">DNA-binding protein</fullName>
    </recommendedName>
</protein>
<feature type="compositionally biased region" description="Low complexity" evidence="1">
    <location>
        <begin position="168"/>
        <end position="179"/>
    </location>
</feature>
<evidence type="ECO:0000256" key="1">
    <source>
        <dbReference type="SAM" id="MobiDB-lite"/>
    </source>
</evidence>
<evidence type="ECO:0000313" key="3">
    <source>
        <dbReference type="Proteomes" id="UP001501867"/>
    </source>
</evidence>
<dbReference type="Proteomes" id="UP001501867">
    <property type="component" value="Unassembled WGS sequence"/>
</dbReference>
<feature type="compositionally biased region" description="Low complexity" evidence="1">
    <location>
        <begin position="145"/>
        <end position="154"/>
    </location>
</feature>
<dbReference type="EMBL" id="BAAABV010000003">
    <property type="protein sequence ID" value="GAA0268792.1"/>
    <property type="molecule type" value="Genomic_DNA"/>
</dbReference>